<dbReference type="PANTHER" id="PTHR43005:SF1">
    <property type="entry name" value="SPERMIDINE_PUTRESCINE TRANSPORT SYSTEM PERMEASE PROTEIN"/>
    <property type="match status" value="1"/>
</dbReference>
<evidence type="ECO:0000313" key="9">
    <source>
        <dbReference type="EMBL" id="CQR58937.1"/>
    </source>
</evidence>
<evidence type="ECO:0000256" key="1">
    <source>
        <dbReference type="ARBA" id="ARBA00004651"/>
    </source>
</evidence>
<dbReference type="AlphaFoldDB" id="A0A0E4HEM7"/>
<dbReference type="KEGG" id="pri:PRIO_6590"/>
<feature type="transmembrane region" description="Helical" evidence="7">
    <location>
        <begin position="12"/>
        <end position="36"/>
    </location>
</feature>
<dbReference type="Gene3D" id="1.10.3720.10">
    <property type="entry name" value="MetI-like"/>
    <property type="match status" value="1"/>
</dbReference>
<dbReference type="EMBL" id="LN831776">
    <property type="protein sequence ID" value="CQR58937.1"/>
    <property type="molecule type" value="Genomic_DNA"/>
</dbReference>
<proteinExistence type="inferred from homology"/>
<accession>A0A0E4HEM7</accession>
<gene>
    <name evidence="9" type="ORF">PRIO_6590</name>
</gene>
<dbReference type="InterPro" id="IPR000515">
    <property type="entry name" value="MetI-like"/>
</dbReference>
<dbReference type="HOGENOM" id="CLU_016047_0_3_9"/>
<keyword evidence="4 7" id="KW-0812">Transmembrane</keyword>
<feature type="transmembrane region" description="Helical" evidence="7">
    <location>
        <begin position="104"/>
        <end position="125"/>
    </location>
</feature>
<dbReference type="PANTHER" id="PTHR43005">
    <property type="entry name" value="BLR7065 PROTEIN"/>
    <property type="match status" value="1"/>
</dbReference>
<keyword evidence="3" id="KW-1003">Cell membrane</keyword>
<dbReference type="Proteomes" id="UP000033163">
    <property type="component" value="Chromosome I"/>
</dbReference>
<name>A0A0E4HEM7_9BACL</name>
<dbReference type="PROSITE" id="PS50928">
    <property type="entry name" value="ABC_TM1"/>
    <property type="match status" value="1"/>
</dbReference>
<evidence type="ECO:0000256" key="2">
    <source>
        <dbReference type="ARBA" id="ARBA00022448"/>
    </source>
</evidence>
<reference evidence="10" key="1">
    <citation type="submission" date="2015-03" db="EMBL/GenBank/DDBJ databases">
        <authorList>
            <person name="Wibberg D."/>
        </authorList>
    </citation>
    <scope>NUCLEOTIDE SEQUENCE [LARGE SCALE GENOMIC DNA]</scope>
</reference>
<evidence type="ECO:0000256" key="7">
    <source>
        <dbReference type="RuleBase" id="RU363032"/>
    </source>
</evidence>
<comment type="similarity">
    <text evidence="7">Belongs to the binding-protein-dependent transport system permease family.</text>
</comment>
<organism evidence="9 10">
    <name type="scientific">Paenibacillus riograndensis SBR5</name>
    <dbReference type="NCBI Taxonomy" id="1073571"/>
    <lineage>
        <taxon>Bacteria</taxon>
        <taxon>Bacillati</taxon>
        <taxon>Bacillota</taxon>
        <taxon>Bacilli</taxon>
        <taxon>Bacillales</taxon>
        <taxon>Paenibacillaceae</taxon>
        <taxon>Paenibacillus</taxon>
        <taxon>Paenibacillus sonchi group</taxon>
    </lineage>
</organism>
<keyword evidence="6 7" id="KW-0472">Membrane</keyword>
<dbReference type="Pfam" id="PF00528">
    <property type="entry name" value="BPD_transp_1"/>
    <property type="match status" value="1"/>
</dbReference>
<feature type="transmembrane region" description="Helical" evidence="7">
    <location>
        <begin position="155"/>
        <end position="179"/>
    </location>
</feature>
<dbReference type="InterPro" id="IPR035906">
    <property type="entry name" value="MetI-like_sf"/>
</dbReference>
<evidence type="ECO:0000256" key="5">
    <source>
        <dbReference type="ARBA" id="ARBA00022989"/>
    </source>
</evidence>
<dbReference type="GO" id="GO:0055085">
    <property type="term" value="P:transmembrane transport"/>
    <property type="evidence" value="ECO:0007669"/>
    <property type="project" value="InterPro"/>
</dbReference>
<evidence type="ECO:0000256" key="3">
    <source>
        <dbReference type="ARBA" id="ARBA00022475"/>
    </source>
</evidence>
<dbReference type="RefSeq" id="WP_020431532.1">
    <property type="nucleotide sequence ID" value="NZ_AGBD01001295.1"/>
</dbReference>
<evidence type="ECO:0000313" key="10">
    <source>
        <dbReference type="Proteomes" id="UP000033163"/>
    </source>
</evidence>
<comment type="subcellular location">
    <subcellularLocation>
        <location evidence="1 7">Cell membrane</location>
        <topology evidence="1 7">Multi-pass membrane protein</topology>
    </subcellularLocation>
</comment>
<protein>
    <submittedName>
        <fullName evidence="9">Transport protein</fullName>
    </submittedName>
</protein>
<feature type="transmembrane region" description="Helical" evidence="7">
    <location>
        <begin position="260"/>
        <end position="283"/>
    </location>
</feature>
<keyword evidence="2 7" id="KW-0813">Transport</keyword>
<evidence type="ECO:0000259" key="8">
    <source>
        <dbReference type="PROSITE" id="PS50928"/>
    </source>
</evidence>
<dbReference type="PATRIC" id="fig|1073571.4.peg.7047"/>
<keyword evidence="5 7" id="KW-1133">Transmembrane helix</keyword>
<dbReference type="GO" id="GO:0005886">
    <property type="term" value="C:plasma membrane"/>
    <property type="evidence" value="ECO:0007669"/>
    <property type="project" value="UniProtKB-SubCell"/>
</dbReference>
<evidence type="ECO:0000256" key="6">
    <source>
        <dbReference type="ARBA" id="ARBA00023136"/>
    </source>
</evidence>
<dbReference type="SUPFAM" id="SSF161098">
    <property type="entry name" value="MetI-like"/>
    <property type="match status" value="1"/>
</dbReference>
<dbReference type="STRING" id="483937.AMQ84_30995"/>
<dbReference type="CDD" id="cd06261">
    <property type="entry name" value="TM_PBP2"/>
    <property type="match status" value="1"/>
</dbReference>
<sequence>MIRTYFQKNPHLAYIMPAMIILGTLTFIPTLFLYVLSVSDYELGYPAFQFVGLDNFIRLFSGGDAEFWYSVTISLGFMGIVTVIELLLGFWLAVLLDREFKLKFLVFACMIVPIAMTPSITGQVWKLMMNAESGVLNYLLHFIGGKVIWLSGENAFWSTVLVDVWQNTPFVALIIYAGIRSLPTDPYEAAAIDGASRVQIFRNITLPLLWPMILLAVIFRAIDSLKTFDIPYSLTQGGPGSATEFLSLHVYRLGFAQTGWVGRSAAVSVILLILTTGISMLLIKAYRKGVENKG</sequence>
<feature type="transmembrane region" description="Helical" evidence="7">
    <location>
        <begin position="200"/>
        <end position="222"/>
    </location>
</feature>
<evidence type="ECO:0000256" key="4">
    <source>
        <dbReference type="ARBA" id="ARBA00022692"/>
    </source>
</evidence>
<feature type="domain" description="ABC transmembrane type-1" evidence="8">
    <location>
        <begin position="71"/>
        <end position="282"/>
    </location>
</feature>
<feature type="transmembrane region" description="Helical" evidence="7">
    <location>
        <begin position="67"/>
        <end position="92"/>
    </location>
</feature>